<dbReference type="OrthoDB" id="288288at2759"/>
<evidence type="ECO:0000259" key="1">
    <source>
        <dbReference type="PROSITE" id="PS50222"/>
    </source>
</evidence>
<dbReference type="InterPro" id="IPR018247">
    <property type="entry name" value="EF_Hand_1_Ca_BS"/>
</dbReference>
<dbReference type="GO" id="GO:0005509">
    <property type="term" value="F:calcium ion binding"/>
    <property type="evidence" value="ECO:0007669"/>
    <property type="project" value="InterPro"/>
</dbReference>
<feature type="domain" description="EF-hand" evidence="1">
    <location>
        <begin position="492"/>
        <end position="527"/>
    </location>
</feature>
<organism evidence="2 3">
    <name type="scientific">Paramecium sonneborni</name>
    <dbReference type="NCBI Taxonomy" id="65129"/>
    <lineage>
        <taxon>Eukaryota</taxon>
        <taxon>Sar</taxon>
        <taxon>Alveolata</taxon>
        <taxon>Ciliophora</taxon>
        <taxon>Intramacronucleata</taxon>
        <taxon>Oligohymenophorea</taxon>
        <taxon>Peniculida</taxon>
        <taxon>Parameciidae</taxon>
        <taxon>Paramecium</taxon>
    </lineage>
</organism>
<gene>
    <name evidence="2" type="ORF">PSON_ATCC_30995.1.T0510165</name>
</gene>
<protein>
    <recommendedName>
        <fullName evidence="1">EF-hand domain-containing protein</fullName>
    </recommendedName>
</protein>
<evidence type="ECO:0000313" key="3">
    <source>
        <dbReference type="Proteomes" id="UP000692954"/>
    </source>
</evidence>
<accession>A0A8S1NAS0</accession>
<dbReference type="AlphaFoldDB" id="A0A8S1NAS0"/>
<dbReference type="InterPro" id="IPR002048">
    <property type="entry name" value="EF_hand_dom"/>
</dbReference>
<name>A0A8S1NAS0_9CILI</name>
<sequence>MTTLNINQLKLNALTQPTYQNIRVSRNATRQQLTYNGYSPKLKGRSPNCSQQYIPTQQSQIGSPPKEKLSSLIKISSSERIGYSFKIPTLKIKSKCILKKHSTNRLGMSSYDIHLQSNLQSIFVFKGSIQDMSQFKVIQMQRSELQTKQQQDIYLTRQNLLLKMQKGLNVPKFFNQLSLGNYEIIQFTEEIPLNCNTIILSNTINKDFWTIILNHHNLLFTLDKFVKLLTIISKINDIQDLQKFIFDKDVFYTYMETKDIIPDESLLTMKRNSDAMKEYYKSIHVYDHQKQKLIDEPTHELYSDRIINQTEIEKETIRDFTVATTHPKPSEFQTILEKEGYYNPSKNRSSSRYLKLPNFKTQYSQILKQQTIKQKNQNQYTNIPDHIARKLPHMTNYNLPQLMSETGFDRQEIYEIYSRYKALLSYECSLIPGLTKDMIPNGISREAFNAGLEELSMAPPGVVDQIFKFFAKQHTLTFEGFLKAINLIKAKRNDNKIELILKLIDENENGSLSYDEIKKRCILMMEEMLKDSKGELSVLNMVEYVTRSIFDAVKMSYDQEIPIERIRKLIESKTHEAQVLIMMCCGDVNYLK</sequence>
<dbReference type="Proteomes" id="UP000692954">
    <property type="component" value="Unassembled WGS sequence"/>
</dbReference>
<evidence type="ECO:0000313" key="2">
    <source>
        <dbReference type="EMBL" id="CAD8087406.1"/>
    </source>
</evidence>
<proteinExistence type="predicted"/>
<dbReference type="PROSITE" id="PS00018">
    <property type="entry name" value="EF_HAND_1"/>
    <property type="match status" value="1"/>
</dbReference>
<comment type="caution">
    <text evidence="2">The sequence shown here is derived from an EMBL/GenBank/DDBJ whole genome shotgun (WGS) entry which is preliminary data.</text>
</comment>
<keyword evidence="3" id="KW-1185">Reference proteome</keyword>
<reference evidence="2" key="1">
    <citation type="submission" date="2021-01" db="EMBL/GenBank/DDBJ databases">
        <authorList>
            <consortium name="Genoscope - CEA"/>
            <person name="William W."/>
        </authorList>
    </citation>
    <scope>NUCLEOTIDE SEQUENCE</scope>
</reference>
<dbReference type="PROSITE" id="PS50222">
    <property type="entry name" value="EF_HAND_2"/>
    <property type="match status" value="1"/>
</dbReference>
<dbReference type="EMBL" id="CAJJDN010000051">
    <property type="protein sequence ID" value="CAD8087406.1"/>
    <property type="molecule type" value="Genomic_DNA"/>
</dbReference>